<evidence type="ECO:0000256" key="1">
    <source>
        <dbReference type="SAM" id="MobiDB-lite"/>
    </source>
</evidence>
<dbReference type="OMA" id="ESSCEWI"/>
<gene>
    <name evidence="3" type="ORF">ECU11_0280</name>
</gene>
<accession>M1K602</accession>
<dbReference type="VEuPathDB" id="MicrosporidiaDB:AEWD_110220"/>
<dbReference type="InterPro" id="IPR022043">
    <property type="entry name" value="CAF1A_DD"/>
</dbReference>
<dbReference type="VEuPathDB" id="MicrosporidiaDB:AEWR_110220"/>
<reference evidence="3" key="1">
    <citation type="journal article" date="2013" name="Eukaryot. Cell">
        <title>Extremely Reduced Levels of Heterozygosity in the Vertebrate Pathogen Encephalitozoon cuniculi.</title>
        <authorList>
            <person name="Selman M."/>
            <person name="Sak B."/>
            <person name="Kvac M."/>
            <person name="Farinelli L."/>
            <person name="Weiss L.M."/>
            <person name="Corradi N."/>
        </authorList>
    </citation>
    <scope>NUCLEOTIDE SEQUENCE</scope>
</reference>
<proteinExistence type="predicted"/>
<dbReference type="Pfam" id="PF12253">
    <property type="entry name" value="CAF1A_dimeriz"/>
    <property type="match status" value="1"/>
</dbReference>
<dbReference type="EMBL" id="KC513604">
    <property type="protein sequence ID" value="AGE94902.1"/>
    <property type="molecule type" value="Genomic_DNA"/>
</dbReference>
<dbReference type="VEuPathDB" id="MicrosporidiaDB:M970_110220"/>
<organism evidence="3">
    <name type="scientific">Encephalitozoon cuniculi</name>
    <name type="common">Microsporidian parasite</name>
    <dbReference type="NCBI Taxonomy" id="6035"/>
    <lineage>
        <taxon>Eukaryota</taxon>
        <taxon>Fungi</taxon>
        <taxon>Fungi incertae sedis</taxon>
        <taxon>Microsporidia</taxon>
        <taxon>Unikaryonidae</taxon>
        <taxon>Encephalitozoon</taxon>
    </lineage>
</organism>
<feature type="region of interest" description="Disordered" evidence="1">
    <location>
        <begin position="234"/>
        <end position="259"/>
    </location>
</feature>
<sequence>MEILFHPAVLKILCEWKEGEGQEPPTDLLALLVDCKSEVDYEWMDKVLYLYKKTSKRKNDRIRILREAVESKFHLELVGEGNGEDKTVYLLSDLGIVSKDTRGLLRTMRKSLKKIWNDRKSLDPRDNAMKKETPNPGMLKFVCVENRKKPLPETLGQFTPIRFDDEVLITTPTNALGSTVRVRKDVHDSKRLFFIKFSDRPQPPLYGFRKERLYVKNSLSKLPQVLDYEYESEWEDAEDAESVESTEEEEEEEESSCEWIEMDAENTGPSRTNRKPSLSFPSCRFNILPSFSPSWISLPLVERETFPEELLQELREEMSHHEGTERLIKRFSSKYVIRPSVVSDMLRDPRLSSAATIKKPE</sequence>
<feature type="domain" description="Chromatin assembly factor 1 subunit A dimerization" evidence="2">
    <location>
        <begin position="194"/>
        <end position="255"/>
    </location>
</feature>
<dbReference type="VEuPathDB" id="MicrosporidiaDB:AEWQ_110220"/>
<evidence type="ECO:0000313" key="3">
    <source>
        <dbReference type="EMBL" id="AGE94902.1"/>
    </source>
</evidence>
<dbReference type="VEuPathDB" id="MicrosporidiaDB:ECU11_0280"/>
<name>M1K602_ENCCN</name>
<protein>
    <recommendedName>
        <fullName evidence="2">Chromatin assembly factor 1 subunit A dimerization domain-containing protein</fullName>
    </recommendedName>
</protein>
<dbReference type="AlphaFoldDB" id="M1K602"/>
<evidence type="ECO:0000259" key="2">
    <source>
        <dbReference type="Pfam" id="PF12253"/>
    </source>
</evidence>